<reference evidence="2 3" key="1">
    <citation type="journal article" date="2016" name="Nat. Commun.">
        <title>Thousands of microbial genomes shed light on interconnected biogeochemical processes in an aquifer system.</title>
        <authorList>
            <person name="Anantharaman K."/>
            <person name="Brown C.T."/>
            <person name="Hug L.A."/>
            <person name="Sharon I."/>
            <person name="Castelle C.J."/>
            <person name="Probst A.J."/>
            <person name="Thomas B.C."/>
            <person name="Singh A."/>
            <person name="Wilkins M.J."/>
            <person name="Karaoz U."/>
            <person name="Brodie E.L."/>
            <person name="Williams K.H."/>
            <person name="Hubbard S.S."/>
            <person name="Banfield J.F."/>
        </authorList>
    </citation>
    <scope>NUCLEOTIDE SEQUENCE [LARGE SCALE GENOMIC DNA]</scope>
</reference>
<comment type="caution">
    <text evidence="2">The sequence shown here is derived from an EMBL/GenBank/DDBJ whole genome shotgun (WGS) entry which is preliminary data.</text>
</comment>
<feature type="region of interest" description="Disordered" evidence="1">
    <location>
        <begin position="280"/>
        <end position="300"/>
    </location>
</feature>
<name>A0A1F5E6G7_9BACT</name>
<accession>A0A1F5E6G7</accession>
<evidence type="ECO:0000313" key="2">
    <source>
        <dbReference type="EMBL" id="OGD62921.1"/>
    </source>
</evidence>
<evidence type="ECO:0000313" key="3">
    <source>
        <dbReference type="Proteomes" id="UP000178583"/>
    </source>
</evidence>
<dbReference type="EMBL" id="MEZY01000041">
    <property type="protein sequence ID" value="OGD62921.1"/>
    <property type="molecule type" value="Genomic_DNA"/>
</dbReference>
<sequence>MWYYKVMGEKPSGIKFDNEPEANDYIIRHKEKMTQAEIDASLASFARLEQELRKNHYQEKGSIDIRKDNGRVIFGYRKVYPHLHITSNHGEYVLAPREGENVLDEETTSRLCPRDYPFKKSWSYLIEILDLAMTITDEPQHETQKFRLRNQGTRSLKVYFNPETKPDSQPAIHNSSSDEIFIPGDINSPMQMLTLLHEVGHRESLHNDPERSEAVRRARGATWFKPKEVTSREYAEILNAERDADAFAIKTFKPFMKSFDVLPRDVRNFFAARSHMDTRDIDERREESTEDDEESDHKVY</sequence>
<dbReference type="AlphaFoldDB" id="A0A1F5E6G7"/>
<organism evidence="2 3">
    <name type="scientific">Candidatus Berkelbacteria bacterium RIFOXYA2_FULL_43_10</name>
    <dbReference type="NCBI Taxonomy" id="1797472"/>
    <lineage>
        <taxon>Bacteria</taxon>
        <taxon>Candidatus Berkelbacteria</taxon>
    </lineage>
</organism>
<dbReference type="Proteomes" id="UP000178583">
    <property type="component" value="Unassembled WGS sequence"/>
</dbReference>
<evidence type="ECO:0000256" key="1">
    <source>
        <dbReference type="SAM" id="MobiDB-lite"/>
    </source>
</evidence>
<gene>
    <name evidence="2" type="ORF">A2215_00295</name>
</gene>
<proteinExistence type="predicted"/>
<evidence type="ECO:0008006" key="4">
    <source>
        <dbReference type="Google" id="ProtNLM"/>
    </source>
</evidence>
<protein>
    <recommendedName>
        <fullName evidence="4">IrrE N-terminal-like domain-containing protein</fullName>
    </recommendedName>
</protein>